<dbReference type="PANTHER" id="PTHR33121:SF76">
    <property type="entry name" value="SIGNALING PROTEIN"/>
    <property type="match status" value="1"/>
</dbReference>
<dbReference type="PANTHER" id="PTHR33121">
    <property type="entry name" value="CYCLIC DI-GMP PHOSPHODIESTERASE PDEF"/>
    <property type="match status" value="1"/>
</dbReference>
<evidence type="ECO:0000259" key="1">
    <source>
        <dbReference type="PROSITE" id="PS50883"/>
    </source>
</evidence>
<dbReference type="InterPro" id="IPR050706">
    <property type="entry name" value="Cyclic-di-GMP_PDE-like"/>
</dbReference>
<proteinExistence type="predicted"/>
<comment type="caution">
    <text evidence="2">The sequence shown here is derived from an EMBL/GenBank/DDBJ whole genome shotgun (WGS) entry which is preliminary data.</text>
</comment>
<feature type="domain" description="EAL" evidence="1">
    <location>
        <begin position="9"/>
        <end position="260"/>
    </location>
</feature>
<dbReference type="GO" id="GO:0071111">
    <property type="term" value="F:cyclic-guanylate-specific phosphodiesterase activity"/>
    <property type="evidence" value="ECO:0007669"/>
    <property type="project" value="UniProtKB-EC"/>
</dbReference>
<evidence type="ECO:0000313" key="2">
    <source>
        <dbReference type="EMBL" id="OIQ89734.1"/>
    </source>
</evidence>
<gene>
    <name evidence="2" type="primary">yfgF_4</name>
    <name evidence="2" type="ORF">GALL_283500</name>
</gene>
<dbReference type="InterPro" id="IPR001633">
    <property type="entry name" value="EAL_dom"/>
</dbReference>
<dbReference type="SMART" id="SM00052">
    <property type="entry name" value="EAL"/>
    <property type="match status" value="1"/>
</dbReference>
<dbReference type="InterPro" id="IPR035919">
    <property type="entry name" value="EAL_sf"/>
</dbReference>
<dbReference type="Gene3D" id="3.30.450.20">
    <property type="entry name" value="PAS domain"/>
    <property type="match status" value="1"/>
</dbReference>
<name>A0A1J5R199_9ZZZZ</name>
<organism evidence="2">
    <name type="scientific">mine drainage metagenome</name>
    <dbReference type="NCBI Taxonomy" id="410659"/>
    <lineage>
        <taxon>unclassified sequences</taxon>
        <taxon>metagenomes</taxon>
        <taxon>ecological metagenomes</taxon>
    </lineage>
</organism>
<keyword evidence="2" id="KW-0378">Hydrolase</keyword>
<dbReference type="EMBL" id="MLJW01000317">
    <property type="protein sequence ID" value="OIQ89734.1"/>
    <property type="molecule type" value="Genomic_DNA"/>
</dbReference>
<protein>
    <submittedName>
        <fullName evidence="2">Cyclic di-GMP phosphodiesterase YfgF</fullName>
        <ecNumber evidence="2">3.1.4.52</ecNumber>
    </submittedName>
</protein>
<dbReference type="CDD" id="cd01948">
    <property type="entry name" value="EAL"/>
    <property type="match status" value="1"/>
</dbReference>
<dbReference type="AlphaFoldDB" id="A0A1J5R199"/>
<dbReference type="SUPFAM" id="SSF103190">
    <property type="entry name" value="Sensory domain-like"/>
    <property type="match status" value="1"/>
</dbReference>
<dbReference type="EC" id="3.1.4.52" evidence="2"/>
<reference evidence="2" key="1">
    <citation type="submission" date="2016-10" db="EMBL/GenBank/DDBJ databases">
        <title>Sequence of Gallionella enrichment culture.</title>
        <authorList>
            <person name="Poehlein A."/>
            <person name="Muehling M."/>
            <person name="Daniel R."/>
        </authorList>
    </citation>
    <scope>NUCLEOTIDE SEQUENCE</scope>
</reference>
<dbReference type="Pfam" id="PF00563">
    <property type="entry name" value="EAL"/>
    <property type="match status" value="1"/>
</dbReference>
<dbReference type="PROSITE" id="PS50883">
    <property type="entry name" value="EAL"/>
    <property type="match status" value="1"/>
</dbReference>
<dbReference type="InterPro" id="IPR029151">
    <property type="entry name" value="Sensor-like_sf"/>
</dbReference>
<dbReference type="Gene3D" id="3.20.20.450">
    <property type="entry name" value="EAL domain"/>
    <property type="match status" value="1"/>
</dbReference>
<sequence length="417" mass="46578">MLNNIIQNIENSGGELSASYANARLRSAFQPIVSLAHHQTVGFEALIRGSLPSGQPLFPQELFSRAQTEFDTVYLDRLCRALHISTFQRAQNNSDWLFLNVNPGVIVHGVKYGTFFRELLAKTQLSAEQVVVEILENTLLDESQLDNCVAFYRDLGCLIAIDDFGAGSSSFQRIWRLKPHIVKLDRSIIFNAASNATARRMLPSIVETLHEAGSLVLVEGVETECEAMIAMETSADLVQGYYFGRPAAELAPANSVAPFVSDLFNKYRRVLDDNLADIGFPDHAAALQLAAGCLDGEMEVRPKQLECLHQLLLLPGAECCYLLDHDGKQVGETHRNLRLAHHGNRHFKPLRSGPGTIWIRRHYWRRAILKPNEVQCTRPYLSIITSRLCITLSVAYKSPAGLRVLCFDLDCETLKCN</sequence>
<dbReference type="SUPFAM" id="SSF141868">
    <property type="entry name" value="EAL domain-like"/>
    <property type="match status" value="1"/>
</dbReference>
<accession>A0A1J5R199</accession>